<keyword evidence="10" id="KW-1185">Reference proteome</keyword>
<feature type="region of interest" description="Disordered" evidence="7">
    <location>
        <begin position="366"/>
        <end position="402"/>
    </location>
</feature>
<organism evidence="9 10">
    <name type="scientific">Phialemonium thermophilum</name>
    <dbReference type="NCBI Taxonomy" id="223376"/>
    <lineage>
        <taxon>Eukaryota</taxon>
        <taxon>Fungi</taxon>
        <taxon>Dikarya</taxon>
        <taxon>Ascomycota</taxon>
        <taxon>Pezizomycotina</taxon>
        <taxon>Sordariomycetes</taxon>
        <taxon>Sordariomycetidae</taxon>
        <taxon>Cephalothecales</taxon>
        <taxon>Cephalothecaceae</taxon>
        <taxon>Phialemonium</taxon>
    </lineage>
</organism>
<dbReference type="PROSITE" id="PS50889">
    <property type="entry name" value="S4"/>
    <property type="match status" value="1"/>
</dbReference>
<evidence type="ECO:0000256" key="3">
    <source>
        <dbReference type="ARBA" id="ARBA00022884"/>
    </source>
</evidence>
<dbReference type="InterPro" id="IPR002942">
    <property type="entry name" value="S4_RNA-bd"/>
</dbReference>
<feature type="compositionally biased region" description="Acidic residues" evidence="7">
    <location>
        <begin position="232"/>
        <end position="243"/>
    </location>
</feature>
<reference evidence="9 10" key="1">
    <citation type="journal article" date="2024" name="Commun. Biol.">
        <title>Comparative genomic analysis of thermophilic fungi reveals convergent evolutionary adaptations and gene losses.</title>
        <authorList>
            <person name="Steindorff A.S."/>
            <person name="Aguilar-Pontes M.V."/>
            <person name="Robinson A.J."/>
            <person name="Andreopoulos B."/>
            <person name="LaButti K."/>
            <person name="Kuo A."/>
            <person name="Mondo S."/>
            <person name="Riley R."/>
            <person name="Otillar R."/>
            <person name="Haridas S."/>
            <person name="Lipzen A."/>
            <person name="Grimwood J."/>
            <person name="Schmutz J."/>
            <person name="Clum A."/>
            <person name="Reid I.D."/>
            <person name="Moisan M.C."/>
            <person name="Butler G."/>
            <person name="Nguyen T.T.M."/>
            <person name="Dewar K."/>
            <person name="Conant G."/>
            <person name="Drula E."/>
            <person name="Henrissat B."/>
            <person name="Hansel C."/>
            <person name="Singer S."/>
            <person name="Hutchinson M.I."/>
            <person name="de Vries R.P."/>
            <person name="Natvig D.O."/>
            <person name="Powell A.J."/>
            <person name="Tsang A."/>
            <person name="Grigoriev I.V."/>
        </authorList>
    </citation>
    <scope>NUCLEOTIDE SEQUENCE [LARGE SCALE GENOMIC DNA]</scope>
    <source>
        <strain evidence="9 10">ATCC 24622</strain>
    </source>
</reference>
<dbReference type="CDD" id="cd00165">
    <property type="entry name" value="S4"/>
    <property type="match status" value="1"/>
</dbReference>
<keyword evidence="2 6" id="KW-0699">rRNA-binding</keyword>
<accession>A0ABR3Y657</accession>
<name>A0ABR3Y657_9PEZI</name>
<evidence type="ECO:0000256" key="7">
    <source>
        <dbReference type="SAM" id="MobiDB-lite"/>
    </source>
</evidence>
<proteinExistence type="inferred from homology"/>
<dbReference type="EMBL" id="JAZHXJ010000006">
    <property type="protein sequence ID" value="KAL1883780.1"/>
    <property type="molecule type" value="Genomic_DNA"/>
</dbReference>
<evidence type="ECO:0000256" key="1">
    <source>
        <dbReference type="ARBA" id="ARBA00007465"/>
    </source>
</evidence>
<evidence type="ECO:0000256" key="6">
    <source>
        <dbReference type="PROSITE-ProRule" id="PRU00182"/>
    </source>
</evidence>
<sequence length="493" mass="55662">MKFRRTLRFHGLKRPRIRQTWNKYNLYNLSRLGSKIRLRTQDRTFFQQKWQAKAMTRGYHGEHIKERHWERMFSRRLPSVVNMDPEYMAKFDGSEQATGRGSGRDQPAGLENRESEDRQGDGQAREGSRGSRQHRQLVGGSSRRFTPYMQMAFAPMERRLDIAIFRALFASSARQARQFVVHGAVKVNGKKMVYPGYLLNPGDLFQVDVERVLYATGRQKPKSLEAAKESADEAEEAGEEAGEEASKPDEAAESSPEATTKAVEANEETPEAAAEAGNEPVDEAATREKWAAELKALRARVKETLSGTSKFLNAKQKRELRRLAREAKTLLSRNNPSASQESTLKEDVSALISSLYISLPRDKASAAAEESSGTGADVGTQAPKGDDKQGRQDKDKNSMTAVLSPREKWRVRTFAKSVARNTVDPTKPYLTPWRPRPFMAPFAFIPRYLEVNPNICAAVYVRHPVVRQGMAEIPTPFSYDASQLAFNWYLRRG</sequence>
<dbReference type="InterPro" id="IPR018079">
    <property type="entry name" value="Ribosomal_uS4_CS"/>
</dbReference>
<evidence type="ECO:0000313" key="9">
    <source>
        <dbReference type="EMBL" id="KAL1883780.1"/>
    </source>
</evidence>
<dbReference type="Pfam" id="PF01479">
    <property type="entry name" value="S4"/>
    <property type="match status" value="1"/>
</dbReference>
<dbReference type="SUPFAM" id="SSF55174">
    <property type="entry name" value="Alpha-L RNA-binding motif"/>
    <property type="match status" value="1"/>
</dbReference>
<keyword evidence="3 6" id="KW-0694">RNA-binding</keyword>
<evidence type="ECO:0000256" key="5">
    <source>
        <dbReference type="ARBA" id="ARBA00023274"/>
    </source>
</evidence>
<evidence type="ECO:0000259" key="8">
    <source>
        <dbReference type="SMART" id="SM00363"/>
    </source>
</evidence>
<feature type="compositionally biased region" description="Basic and acidic residues" evidence="7">
    <location>
        <begin position="222"/>
        <end position="231"/>
    </location>
</feature>
<evidence type="ECO:0000313" key="10">
    <source>
        <dbReference type="Proteomes" id="UP001586593"/>
    </source>
</evidence>
<feature type="compositionally biased region" description="Basic and acidic residues" evidence="7">
    <location>
        <begin position="384"/>
        <end position="397"/>
    </location>
</feature>
<evidence type="ECO:0000256" key="4">
    <source>
        <dbReference type="ARBA" id="ARBA00022980"/>
    </source>
</evidence>
<comment type="similarity">
    <text evidence="1">Belongs to the universal ribosomal protein uS4 family.</text>
</comment>
<dbReference type="Gene3D" id="3.10.290.10">
    <property type="entry name" value="RNA-binding S4 domain"/>
    <property type="match status" value="1"/>
</dbReference>
<feature type="compositionally biased region" description="Basic and acidic residues" evidence="7">
    <location>
        <begin position="111"/>
        <end position="129"/>
    </location>
</feature>
<dbReference type="SMART" id="SM00363">
    <property type="entry name" value="S4"/>
    <property type="match status" value="1"/>
</dbReference>
<keyword evidence="5" id="KW-0687">Ribonucleoprotein</keyword>
<dbReference type="PROSITE" id="PS00632">
    <property type="entry name" value="RIBOSOMAL_S4"/>
    <property type="match status" value="1"/>
</dbReference>
<dbReference type="Proteomes" id="UP001586593">
    <property type="component" value="Unassembled WGS sequence"/>
</dbReference>
<dbReference type="InterPro" id="IPR036986">
    <property type="entry name" value="S4_RNA-bd_sf"/>
</dbReference>
<feature type="region of interest" description="Disordered" evidence="7">
    <location>
        <begin position="91"/>
        <end position="141"/>
    </location>
</feature>
<gene>
    <name evidence="9" type="ORF">VTK73DRAFT_8316</name>
</gene>
<protein>
    <recommendedName>
        <fullName evidence="8">RNA-binding S4 domain-containing protein</fullName>
    </recommendedName>
</protein>
<feature type="domain" description="RNA-binding S4" evidence="8">
    <location>
        <begin position="158"/>
        <end position="218"/>
    </location>
</feature>
<dbReference type="PANTHER" id="PTHR11831">
    <property type="entry name" value="30S 40S RIBOSOMAL PROTEIN"/>
    <property type="match status" value="1"/>
</dbReference>
<evidence type="ECO:0000256" key="2">
    <source>
        <dbReference type="ARBA" id="ARBA00022730"/>
    </source>
</evidence>
<keyword evidence="4" id="KW-0689">Ribosomal protein</keyword>
<feature type="region of interest" description="Disordered" evidence="7">
    <location>
        <begin position="221"/>
        <end position="286"/>
    </location>
</feature>
<dbReference type="PANTHER" id="PTHR11831:SF4">
    <property type="entry name" value="SMALL RIBOSOMAL SUBUNIT PROTEIN US4M"/>
    <property type="match status" value="1"/>
</dbReference>
<comment type="caution">
    <text evidence="9">The sequence shown here is derived from an EMBL/GenBank/DDBJ whole genome shotgun (WGS) entry which is preliminary data.</text>
</comment>
<dbReference type="InterPro" id="IPR022801">
    <property type="entry name" value="Ribosomal_uS4"/>
</dbReference>